<evidence type="ECO:0000313" key="2">
    <source>
        <dbReference type="EMBL" id="SHK36778.1"/>
    </source>
</evidence>
<proteinExistence type="predicted"/>
<protein>
    <submittedName>
        <fullName evidence="2">Uncharacterized protein</fullName>
    </submittedName>
</protein>
<accession>A0A1M6RWT9</accession>
<feature type="compositionally biased region" description="Pro residues" evidence="1">
    <location>
        <begin position="102"/>
        <end position="112"/>
    </location>
</feature>
<feature type="region of interest" description="Disordered" evidence="1">
    <location>
        <begin position="1"/>
        <end position="123"/>
    </location>
</feature>
<dbReference type="AlphaFoldDB" id="A0A1M6RWT9"/>
<feature type="compositionally biased region" description="Basic and acidic residues" evidence="1">
    <location>
        <begin position="1"/>
        <end position="10"/>
    </location>
</feature>
<organism evidence="2 3">
    <name type="scientific">Nocardiopsis flavescens</name>
    <dbReference type="NCBI Taxonomy" id="758803"/>
    <lineage>
        <taxon>Bacteria</taxon>
        <taxon>Bacillati</taxon>
        <taxon>Actinomycetota</taxon>
        <taxon>Actinomycetes</taxon>
        <taxon>Streptosporangiales</taxon>
        <taxon>Nocardiopsidaceae</taxon>
        <taxon>Nocardiopsis</taxon>
    </lineage>
</organism>
<keyword evidence="3" id="KW-1185">Reference proteome</keyword>
<reference evidence="2 3" key="1">
    <citation type="submission" date="2016-11" db="EMBL/GenBank/DDBJ databases">
        <authorList>
            <person name="Jaros S."/>
            <person name="Januszkiewicz K."/>
            <person name="Wedrychowicz H."/>
        </authorList>
    </citation>
    <scope>NUCLEOTIDE SEQUENCE [LARGE SCALE GENOMIC DNA]</scope>
    <source>
        <strain evidence="2 3">CGMCC 4.5723</strain>
    </source>
</reference>
<evidence type="ECO:0000256" key="1">
    <source>
        <dbReference type="SAM" id="MobiDB-lite"/>
    </source>
</evidence>
<name>A0A1M6RWT9_9ACTN</name>
<feature type="compositionally biased region" description="Low complexity" evidence="1">
    <location>
        <begin position="15"/>
        <end position="25"/>
    </location>
</feature>
<feature type="compositionally biased region" description="Low complexity" evidence="1">
    <location>
        <begin position="39"/>
        <end position="55"/>
    </location>
</feature>
<evidence type="ECO:0000313" key="3">
    <source>
        <dbReference type="Proteomes" id="UP000184452"/>
    </source>
</evidence>
<gene>
    <name evidence="2" type="ORF">SAMN05421803_11889</name>
</gene>
<dbReference type="RefSeq" id="WP_073381854.1">
    <property type="nucleotide sequence ID" value="NZ_FQZK01000018.1"/>
</dbReference>
<dbReference type="Proteomes" id="UP000184452">
    <property type="component" value="Unassembled WGS sequence"/>
</dbReference>
<sequence length="123" mass="12691">MSRDLRDDRSPGTVEAAEAAIGTEAAETDRRGAAETVGPAPYADTAAAGADLPSAFGHPYSAVGDPRVRHPAGTGRRPAPAAVQDDAELPFVLYDAVGDGPFPEPPAPPDAPPRLTDRPRRLG</sequence>
<dbReference type="EMBL" id="FQZK01000018">
    <property type="protein sequence ID" value="SHK36778.1"/>
    <property type="molecule type" value="Genomic_DNA"/>
</dbReference>
<feature type="compositionally biased region" description="Low complexity" evidence="1">
    <location>
        <begin position="71"/>
        <end position="82"/>
    </location>
</feature>